<dbReference type="InterPro" id="IPR007630">
    <property type="entry name" value="RNA_pol_sigma70_r4"/>
</dbReference>
<dbReference type="Proteomes" id="UP000283627">
    <property type="component" value="Unassembled WGS sequence"/>
</dbReference>
<dbReference type="InterPro" id="IPR036388">
    <property type="entry name" value="WH-like_DNA-bd_sf"/>
</dbReference>
<comment type="caution">
    <text evidence="2">The sequence shown here is derived from an EMBL/GenBank/DDBJ whole genome shotgun (WGS) entry which is preliminary data.</text>
</comment>
<evidence type="ECO:0000313" key="2">
    <source>
        <dbReference type="EMBL" id="RON57896.1"/>
    </source>
</evidence>
<dbReference type="EMBL" id="MOBP01000002">
    <property type="protein sequence ID" value="RON57896.1"/>
    <property type="molecule type" value="Genomic_DNA"/>
</dbReference>
<dbReference type="Gene3D" id="1.10.10.10">
    <property type="entry name" value="Winged helix-like DNA-binding domain superfamily/Winged helix DNA-binding domain"/>
    <property type="match status" value="1"/>
</dbReference>
<dbReference type="SUPFAM" id="SSF88659">
    <property type="entry name" value="Sigma3 and sigma4 domains of RNA polymerase sigma factors"/>
    <property type="match status" value="1"/>
</dbReference>
<dbReference type="PRINTS" id="PR00046">
    <property type="entry name" value="SIGMA70FCT"/>
</dbReference>
<sequence>MHDVTEIRTAARSLKVQMIAAGLLSASETSGRLDILIAKLDVEGFLSLRALPAFWELLALWQMPANIEQTAVSLKEQECLRPHINSNTLPPMSPLGSHTNVKAEPSATDVPHLLPHPQTLVGEVQLGGRFDKLVARLCRSASSSAGITVNFERLEDILNLPIDSLLKLDGVGTSYREDWQELKVLYFQATEFLPVPPDLSDVVEPLELVRDDMRLNLTQLDAADLKVVAKLERVIGRADIRTILSFDSLKEEAARGLGGRTRSQLMQVRARLAAELLLIAAGTLDYYAAPSSLITATTQPFVSAAALGRFLIERVDIFLATLDEKSQLIFQHRWGFVDERLTLSEIGKRYDVSRERIRQLESKINERLNNYLALNSAEIWHAATSMSYEALRLEMADLSECFAELAHFHEFLAFISHGRIAFTGSLAHPPLTVLDSYFALHGTAIERPVILQYLQQELGGDEKDASNALQFLYEQSQVALESALVRPLNLGKREAAAAVLAEHANGLPWLDIARHANRRGISRSSFSEQTGGHALQDSPLMYVAGKGVYRHTRFVDFSTVDEADIFHSLRSYFATAEREVAHLSEAQAGLPELRKHDYYILRYVVKMHGEGHGIYFNGKSQTDSISLNPEFDLFSQKSVILQSMRQRQAPLTTNEVAQLLKSRSLRHAKLYLKQLMDANQVVQIDRMLYTTSENAYKNIDLDAMQHTIESVLRRHDKPVDPSVIQHELNALQGEAYSKYFYSSLARYFAQLGHWQRRHSLFALQPISFGSLTDAIDTLCKAEDSVDKNFASLRLHIAISEEAARVSIYNWKAAKARLASGVAVPELEDELEGELEIG</sequence>
<feature type="domain" description="RNA polymerase sigma-70 region 4" evidence="1">
    <location>
        <begin position="319"/>
        <end position="368"/>
    </location>
</feature>
<name>A0A423KRA1_9PSED</name>
<organism evidence="2 3">
    <name type="scientific">Pseudomonas frederiksbergensis</name>
    <dbReference type="NCBI Taxonomy" id="104087"/>
    <lineage>
        <taxon>Bacteria</taxon>
        <taxon>Pseudomonadati</taxon>
        <taxon>Pseudomonadota</taxon>
        <taxon>Gammaproteobacteria</taxon>
        <taxon>Pseudomonadales</taxon>
        <taxon>Pseudomonadaceae</taxon>
        <taxon>Pseudomonas</taxon>
    </lineage>
</organism>
<evidence type="ECO:0000259" key="1">
    <source>
        <dbReference type="Pfam" id="PF04545"/>
    </source>
</evidence>
<dbReference type="GO" id="GO:0006352">
    <property type="term" value="P:DNA-templated transcription initiation"/>
    <property type="evidence" value="ECO:0007669"/>
    <property type="project" value="InterPro"/>
</dbReference>
<protein>
    <recommendedName>
        <fullName evidence="1">RNA polymerase sigma-70 region 4 domain-containing protein</fullName>
    </recommendedName>
</protein>
<dbReference type="RefSeq" id="WP_123402928.1">
    <property type="nucleotide sequence ID" value="NZ_MOBP01000002.1"/>
</dbReference>
<dbReference type="InterPro" id="IPR000943">
    <property type="entry name" value="RNA_pol_sigma70"/>
</dbReference>
<dbReference type="InterPro" id="IPR013324">
    <property type="entry name" value="RNA_pol_sigma_r3/r4-like"/>
</dbReference>
<dbReference type="OrthoDB" id="9798761at2"/>
<proteinExistence type="predicted"/>
<gene>
    <name evidence="2" type="ORF">BK665_03320</name>
</gene>
<dbReference type="AlphaFoldDB" id="A0A423KRA1"/>
<dbReference type="Pfam" id="PF04545">
    <property type="entry name" value="Sigma70_r4"/>
    <property type="match status" value="1"/>
</dbReference>
<accession>A0A423KRA1</accession>
<dbReference type="GO" id="GO:0003700">
    <property type="term" value="F:DNA-binding transcription factor activity"/>
    <property type="evidence" value="ECO:0007669"/>
    <property type="project" value="InterPro"/>
</dbReference>
<reference evidence="2 3" key="1">
    <citation type="submission" date="2016-10" db="EMBL/GenBank/DDBJ databases">
        <title>Comparative genome analysis of multiple Pseudomonas spp. focuses on biocontrol and plant growth promoting traits.</title>
        <authorList>
            <person name="Tao X.-Y."/>
            <person name="Taylor C.G."/>
        </authorList>
    </citation>
    <scope>NUCLEOTIDE SEQUENCE [LARGE SCALE GENOMIC DNA]</scope>
    <source>
        <strain evidence="2 3">39A2</strain>
    </source>
</reference>
<evidence type="ECO:0000313" key="3">
    <source>
        <dbReference type="Proteomes" id="UP000283627"/>
    </source>
</evidence>